<evidence type="ECO:0000259" key="4">
    <source>
        <dbReference type="PROSITE" id="PS50956"/>
    </source>
</evidence>
<dbReference type="InterPro" id="IPR019888">
    <property type="entry name" value="Tscrpt_reg_AsnC-like"/>
</dbReference>
<evidence type="ECO:0000256" key="3">
    <source>
        <dbReference type="ARBA" id="ARBA00023163"/>
    </source>
</evidence>
<keyword evidence="2 5" id="KW-0238">DNA-binding</keyword>
<reference evidence="6" key="1">
    <citation type="submission" date="2016-10" db="EMBL/GenBank/DDBJ databases">
        <authorList>
            <person name="Varghese N."/>
            <person name="Submissions S."/>
        </authorList>
    </citation>
    <scope>NUCLEOTIDE SEQUENCE [LARGE SCALE GENOMIC DNA]</scope>
    <source>
        <strain evidence="6">CGMCC 1.6474</strain>
    </source>
</reference>
<dbReference type="Pfam" id="PF13412">
    <property type="entry name" value="HTH_24"/>
    <property type="match status" value="1"/>
</dbReference>
<sequence>MKLDRLDAKILNVLQSDPRLSAAKVGDIVGLSQSAVSRRVQALVEAGVIESYLVVVSPKKVGFPVRVSLLCSFHGEAADEQDRLFDALRNDPFVARLSRVTTGDADFAFTVIAQDLESYDRHIASYQHSFLGLRIVRRDMLGDELKQGLSIPIEVAA</sequence>
<dbReference type="InterPro" id="IPR036388">
    <property type="entry name" value="WH-like_DNA-bd_sf"/>
</dbReference>
<keyword evidence="6" id="KW-1185">Reference proteome</keyword>
<evidence type="ECO:0000313" key="6">
    <source>
        <dbReference type="Proteomes" id="UP000198804"/>
    </source>
</evidence>
<protein>
    <submittedName>
        <fullName evidence="5">Winged helix-turn-helix DNA-binding</fullName>
    </submittedName>
</protein>
<evidence type="ECO:0000256" key="2">
    <source>
        <dbReference type="ARBA" id="ARBA00023125"/>
    </source>
</evidence>
<dbReference type="GO" id="GO:0043200">
    <property type="term" value="P:response to amino acid"/>
    <property type="evidence" value="ECO:0007669"/>
    <property type="project" value="TreeGrafter"/>
</dbReference>
<name>A0A1I4ISY7_9HYPH</name>
<evidence type="ECO:0000256" key="1">
    <source>
        <dbReference type="ARBA" id="ARBA00023015"/>
    </source>
</evidence>
<dbReference type="PANTHER" id="PTHR30154">
    <property type="entry name" value="LEUCINE-RESPONSIVE REGULATORY PROTEIN"/>
    <property type="match status" value="1"/>
</dbReference>
<dbReference type="SUPFAM" id="SSF46785">
    <property type="entry name" value="Winged helix' DNA-binding domain"/>
    <property type="match status" value="1"/>
</dbReference>
<dbReference type="GO" id="GO:0005829">
    <property type="term" value="C:cytosol"/>
    <property type="evidence" value="ECO:0007669"/>
    <property type="project" value="TreeGrafter"/>
</dbReference>
<dbReference type="OrthoDB" id="9803143at2"/>
<dbReference type="InterPro" id="IPR036390">
    <property type="entry name" value="WH_DNA-bd_sf"/>
</dbReference>
<keyword evidence="3" id="KW-0804">Transcription</keyword>
<dbReference type="EMBL" id="FOSV01000018">
    <property type="protein sequence ID" value="SFL57420.1"/>
    <property type="molecule type" value="Genomic_DNA"/>
</dbReference>
<evidence type="ECO:0000313" key="5">
    <source>
        <dbReference type="EMBL" id="SFL57420.1"/>
    </source>
</evidence>
<gene>
    <name evidence="5" type="ORF">SAMN04488125_11845</name>
</gene>
<dbReference type="PANTHER" id="PTHR30154:SF34">
    <property type="entry name" value="TRANSCRIPTIONAL REGULATOR AZLB"/>
    <property type="match status" value="1"/>
</dbReference>
<accession>A0A1I4ISY7</accession>
<feature type="domain" description="HTH asnC-type" evidence="4">
    <location>
        <begin position="3"/>
        <end position="64"/>
    </location>
</feature>
<dbReference type="GO" id="GO:0006355">
    <property type="term" value="P:regulation of DNA-templated transcription"/>
    <property type="evidence" value="ECO:0007669"/>
    <property type="project" value="UniProtKB-ARBA"/>
</dbReference>
<dbReference type="Gene3D" id="1.10.10.10">
    <property type="entry name" value="Winged helix-like DNA-binding domain superfamily/Winged helix DNA-binding domain"/>
    <property type="match status" value="1"/>
</dbReference>
<dbReference type="PROSITE" id="PS50956">
    <property type="entry name" value="HTH_ASNC_2"/>
    <property type="match status" value="1"/>
</dbReference>
<dbReference type="AlphaFoldDB" id="A0A1I4ISY7"/>
<proteinExistence type="predicted"/>
<dbReference type="Gene3D" id="3.30.70.920">
    <property type="match status" value="1"/>
</dbReference>
<dbReference type="STRING" id="414703.SAMN04488125_11845"/>
<keyword evidence="1" id="KW-0805">Transcription regulation</keyword>
<dbReference type="PRINTS" id="PR00033">
    <property type="entry name" value="HTHASNC"/>
</dbReference>
<dbReference type="Proteomes" id="UP000198804">
    <property type="component" value="Unassembled WGS sequence"/>
</dbReference>
<dbReference type="RefSeq" id="WP_091949868.1">
    <property type="nucleotide sequence ID" value="NZ_FOSV01000018.1"/>
</dbReference>
<dbReference type="InterPro" id="IPR011991">
    <property type="entry name" value="ArsR-like_HTH"/>
</dbReference>
<dbReference type="SMART" id="SM00344">
    <property type="entry name" value="HTH_ASNC"/>
    <property type="match status" value="1"/>
</dbReference>
<dbReference type="CDD" id="cd00090">
    <property type="entry name" value="HTH_ARSR"/>
    <property type="match status" value="1"/>
</dbReference>
<organism evidence="5 6">
    <name type="scientific">Methylorubrum salsuginis</name>
    <dbReference type="NCBI Taxonomy" id="414703"/>
    <lineage>
        <taxon>Bacteria</taxon>
        <taxon>Pseudomonadati</taxon>
        <taxon>Pseudomonadota</taxon>
        <taxon>Alphaproteobacteria</taxon>
        <taxon>Hyphomicrobiales</taxon>
        <taxon>Methylobacteriaceae</taxon>
        <taxon>Methylorubrum</taxon>
    </lineage>
</organism>
<dbReference type="GO" id="GO:0043565">
    <property type="term" value="F:sequence-specific DNA binding"/>
    <property type="evidence" value="ECO:0007669"/>
    <property type="project" value="InterPro"/>
</dbReference>
<dbReference type="InterPro" id="IPR000485">
    <property type="entry name" value="AsnC-type_HTH_dom"/>
</dbReference>